<proteinExistence type="inferred from homology"/>
<dbReference type="InterPro" id="IPR035093">
    <property type="entry name" value="RelE/ParE_toxin_dom_sf"/>
</dbReference>
<protein>
    <recommendedName>
        <fullName evidence="3">Toxin</fullName>
    </recommendedName>
</protein>
<name>A0ABR6YAH3_9BURK</name>
<evidence type="ECO:0000256" key="2">
    <source>
        <dbReference type="ARBA" id="ARBA00022649"/>
    </source>
</evidence>
<evidence type="ECO:0000256" key="3">
    <source>
        <dbReference type="PIRNR" id="PIRNR029218"/>
    </source>
</evidence>
<keyword evidence="5" id="KW-1185">Reference proteome</keyword>
<reference evidence="4 5" key="1">
    <citation type="submission" date="2020-08" db="EMBL/GenBank/DDBJ databases">
        <title>Novel species isolated from subtropical streams in China.</title>
        <authorList>
            <person name="Lu H."/>
        </authorList>
    </citation>
    <scope>NUCLEOTIDE SEQUENCE [LARGE SCALE GENOMIC DNA]</scope>
    <source>
        <strain evidence="4 5">LX15W</strain>
    </source>
</reference>
<comment type="caution">
    <text evidence="4">The sequence shown here is derived from an EMBL/GenBank/DDBJ whole genome shotgun (WGS) entry which is preliminary data.</text>
</comment>
<dbReference type="RefSeq" id="WP_186941583.1">
    <property type="nucleotide sequence ID" value="NZ_JACOGA010000006.1"/>
</dbReference>
<dbReference type="Proteomes" id="UP000624279">
    <property type="component" value="Unassembled WGS sequence"/>
</dbReference>
<dbReference type="EMBL" id="JACOGA010000006">
    <property type="protein sequence ID" value="MBC3873555.1"/>
    <property type="molecule type" value="Genomic_DNA"/>
</dbReference>
<dbReference type="Pfam" id="PF05016">
    <property type="entry name" value="ParE_toxin"/>
    <property type="match status" value="1"/>
</dbReference>
<organism evidence="4 5">
    <name type="scientific">Undibacterium flavidum</name>
    <dbReference type="NCBI Taxonomy" id="2762297"/>
    <lineage>
        <taxon>Bacteria</taxon>
        <taxon>Pseudomonadati</taxon>
        <taxon>Pseudomonadota</taxon>
        <taxon>Betaproteobacteria</taxon>
        <taxon>Burkholderiales</taxon>
        <taxon>Oxalobacteraceae</taxon>
        <taxon>Undibacterium</taxon>
    </lineage>
</organism>
<evidence type="ECO:0000313" key="4">
    <source>
        <dbReference type="EMBL" id="MBC3873555.1"/>
    </source>
</evidence>
<sequence length="101" mass="11800">MLRLIFTEQAKQDLLGIRQYTLKNWGRVQAQTYIVELRTALRHLLKHPLLGIDRSEELGTKIYSFPQGSHMIYYQLVQTDLIVLAILHQTMVPTRHLTAKD</sequence>
<dbReference type="PANTHER" id="PTHR33755">
    <property type="entry name" value="TOXIN PARE1-RELATED"/>
    <property type="match status" value="1"/>
</dbReference>
<comment type="similarity">
    <text evidence="1 3">Belongs to the RelE toxin family.</text>
</comment>
<keyword evidence="2" id="KW-1277">Toxin-antitoxin system</keyword>
<dbReference type="Gene3D" id="3.30.2310.20">
    <property type="entry name" value="RelE-like"/>
    <property type="match status" value="1"/>
</dbReference>
<evidence type="ECO:0000313" key="5">
    <source>
        <dbReference type="Proteomes" id="UP000624279"/>
    </source>
</evidence>
<accession>A0ABR6YAH3</accession>
<dbReference type="PANTHER" id="PTHR33755:SF9">
    <property type="entry name" value="TOXIN PARE1"/>
    <property type="match status" value="1"/>
</dbReference>
<dbReference type="InterPro" id="IPR007712">
    <property type="entry name" value="RelE/ParE_toxin"/>
</dbReference>
<dbReference type="InterPro" id="IPR028344">
    <property type="entry name" value="ParE1/4"/>
</dbReference>
<evidence type="ECO:0000256" key="1">
    <source>
        <dbReference type="ARBA" id="ARBA00006226"/>
    </source>
</evidence>
<gene>
    <name evidence="4" type="ORF">H8K55_08150</name>
</gene>
<dbReference type="InterPro" id="IPR051803">
    <property type="entry name" value="TA_system_RelE-like_toxin"/>
</dbReference>
<dbReference type="PIRSF" id="PIRSF029218">
    <property type="entry name" value="ParE"/>
    <property type="match status" value="1"/>
</dbReference>